<sequence>MTKFFSAYDQLVVCFRAASDAWEQQEANSKSSLTPHLLLHTLFSPAEAFDIMRSETDLLIKILKYSSISWIVAGLFLASVRVFDHLSIFLDYDNERESLKDADGMFYAIAVIAFVKVIRSSFKIVKSGKIGSCEIPTENIIERSKRAFKSKKRFPGAGWWRNTELASHELCAVDLPLQQPINEPSQNQIELEKGYSKVKQDVFEKMTES</sequence>
<keyword evidence="1" id="KW-0812">Transmembrane</keyword>
<name>F4RVC1_MELLP</name>
<keyword evidence="1" id="KW-0472">Membrane</keyword>
<protein>
    <submittedName>
        <fullName evidence="2">Uncharacterized protein</fullName>
    </submittedName>
</protein>
<proteinExistence type="predicted"/>
<gene>
    <name evidence="2" type="ORF">MELLADRAFT_65438</name>
</gene>
<organism evidence="3">
    <name type="scientific">Melampsora larici-populina (strain 98AG31 / pathotype 3-4-7)</name>
    <name type="common">Poplar leaf rust fungus</name>
    <dbReference type="NCBI Taxonomy" id="747676"/>
    <lineage>
        <taxon>Eukaryota</taxon>
        <taxon>Fungi</taxon>
        <taxon>Dikarya</taxon>
        <taxon>Basidiomycota</taxon>
        <taxon>Pucciniomycotina</taxon>
        <taxon>Pucciniomycetes</taxon>
        <taxon>Pucciniales</taxon>
        <taxon>Melampsoraceae</taxon>
        <taxon>Melampsora</taxon>
    </lineage>
</organism>
<dbReference type="VEuPathDB" id="FungiDB:MELLADRAFT_65438"/>
<keyword evidence="3" id="KW-1185">Reference proteome</keyword>
<dbReference type="InParanoid" id="F4RVC1"/>
<dbReference type="KEGG" id="mlr:MELLADRAFT_65438"/>
<dbReference type="AlphaFoldDB" id="F4RVC1"/>
<dbReference type="Proteomes" id="UP000001072">
    <property type="component" value="Unassembled WGS sequence"/>
</dbReference>
<evidence type="ECO:0000256" key="1">
    <source>
        <dbReference type="SAM" id="Phobius"/>
    </source>
</evidence>
<dbReference type="EMBL" id="GL883123">
    <property type="protein sequence ID" value="EGG03597.1"/>
    <property type="molecule type" value="Genomic_DNA"/>
</dbReference>
<evidence type="ECO:0000313" key="3">
    <source>
        <dbReference type="Proteomes" id="UP000001072"/>
    </source>
</evidence>
<dbReference type="GeneID" id="18930436"/>
<feature type="transmembrane region" description="Helical" evidence="1">
    <location>
        <begin position="62"/>
        <end position="84"/>
    </location>
</feature>
<dbReference type="HOGENOM" id="CLU_1315652_0_0_1"/>
<reference evidence="3" key="1">
    <citation type="journal article" date="2011" name="Proc. Natl. Acad. Sci. U.S.A.">
        <title>Obligate biotrophy features unraveled by the genomic analysis of rust fungi.</title>
        <authorList>
            <person name="Duplessis S."/>
            <person name="Cuomo C.A."/>
            <person name="Lin Y.-C."/>
            <person name="Aerts A."/>
            <person name="Tisserant E."/>
            <person name="Veneault-Fourrey C."/>
            <person name="Joly D.L."/>
            <person name="Hacquard S."/>
            <person name="Amselem J."/>
            <person name="Cantarel B.L."/>
            <person name="Chiu R."/>
            <person name="Coutinho P.M."/>
            <person name="Feau N."/>
            <person name="Field M."/>
            <person name="Frey P."/>
            <person name="Gelhaye E."/>
            <person name="Goldberg J."/>
            <person name="Grabherr M.G."/>
            <person name="Kodira C.D."/>
            <person name="Kohler A."/>
            <person name="Kuees U."/>
            <person name="Lindquist E.A."/>
            <person name="Lucas S.M."/>
            <person name="Mago R."/>
            <person name="Mauceli E."/>
            <person name="Morin E."/>
            <person name="Murat C."/>
            <person name="Pangilinan J.L."/>
            <person name="Park R."/>
            <person name="Pearson M."/>
            <person name="Quesneville H."/>
            <person name="Rouhier N."/>
            <person name="Sakthikumar S."/>
            <person name="Salamov A.A."/>
            <person name="Schmutz J."/>
            <person name="Selles B."/>
            <person name="Shapiro H."/>
            <person name="Tanguay P."/>
            <person name="Tuskan G.A."/>
            <person name="Henrissat B."/>
            <person name="Van de Peer Y."/>
            <person name="Rouze P."/>
            <person name="Ellis J.G."/>
            <person name="Dodds P.N."/>
            <person name="Schein J.E."/>
            <person name="Zhong S."/>
            <person name="Hamelin R.C."/>
            <person name="Grigoriev I.V."/>
            <person name="Szabo L.J."/>
            <person name="Martin F."/>
        </authorList>
    </citation>
    <scope>NUCLEOTIDE SEQUENCE [LARGE SCALE GENOMIC DNA]</scope>
    <source>
        <strain evidence="3">98AG31 / pathotype 3-4-7</strain>
    </source>
</reference>
<dbReference type="RefSeq" id="XP_007413044.1">
    <property type="nucleotide sequence ID" value="XM_007412982.1"/>
</dbReference>
<accession>F4RVC1</accession>
<evidence type="ECO:0000313" key="2">
    <source>
        <dbReference type="EMBL" id="EGG03597.1"/>
    </source>
</evidence>
<keyword evidence="1" id="KW-1133">Transmembrane helix</keyword>
<dbReference type="OrthoDB" id="10356478at2759"/>
<feature type="transmembrane region" description="Helical" evidence="1">
    <location>
        <begin position="104"/>
        <end position="122"/>
    </location>
</feature>